<dbReference type="EMBL" id="LR586016">
    <property type="protein sequence ID" value="VIP04929.1"/>
    <property type="molecule type" value="Genomic_DNA"/>
</dbReference>
<feature type="signal peptide" evidence="1">
    <location>
        <begin position="1"/>
        <end position="20"/>
    </location>
</feature>
<keyword evidence="3" id="KW-1185">Reference proteome</keyword>
<feature type="chain" id="PRO_5036172899" evidence="1">
    <location>
        <begin position="21"/>
        <end position="267"/>
    </location>
</feature>
<name>A0A6C2YVB5_9BACT</name>
<dbReference type="Proteomes" id="UP000464378">
    <property type="component" value="Chromosome"/>
</dbReference>
<gene>
    <name evidence="2" type="ORF">GMBLW1_42640</name>
</gene>
<evidence type="ECO:0000256" key="1">
    <source>
        <dbReference type="SAM" id="SignalP"/>
    </source>
</evidence>
<dbReference type="KEGG" id="tim:GMBLW1_42640"/>
<evidence type="ECO:0000313" key="3">
    <source>
        <dbReference type="Proteomes" id="UP000464378"/>
    </source>
</evidence>
<sequence length="267" mass="29548">MMRNLFALLALLTLSMPAWAKLELTQAVLAEGPVGPERKSQEFYPLDELVFRIGLRGVKVNDEGRCDLELSFRLVTPAGQTVIDQKGPVQRALVFGGGELTTAAIFLIGLNAPEGVYTARMTIKDKLSQEEVSLEKKLTCKKPGFRILTPRFFHDNDGKIAAAASGTISEARFFRLKVVGYSRANDQIRATMGWQILDADGSIVDSRPALIKAEITKPEEVRKAVQLNFNGMVYFNRPGKFTLRLIVNDLNAQQATQLDIPLEVTNP</sequence>
<dbReference type="RefSeq" id="WP_162659946.1">
    <property type="nucleotide sequence ID" value="NZ_LR593887.1"/>
</dbReference>
<protein>
    <submittedName>
        <fullName evidence="2">Uncharacterized protein</fullName>
    </submittedName>
</protein>
<dbReference type="InParanoid" id="A0A6C2YVB5"/>
<evidence type="ECO:0000313" key="2">
    <source>
        <dbReference type="EMBL" id="VIP04929.1"/>
    </source>
</evidence>
<reference evidence="2" key="1">
    <citation type="submission" date="2019-04" db="EMBL/GenBank/DDBJ databases">
        <authorList>
            <consortium name="Science for Life Laboratories"/>
        </authorList>
    </citation>
    <scope>NUCLEOTIDE SEQUENCE</scope>
    <source>
        <strain evidence="2">MBLW1</strain>
    </source>
</reference>
<accession>A0A6C2YVB5</accession>
<organism evidence="2">
    <name type="scientific">Tuwongella immobilis</name>
    <dbReference type="NCBI Taxonomy" id="692036"/>
    <lineage>
        <taxon>Bacteria</taxon>
        <taxon>Pseudomonadati</taxon>
        <taxon>Planctomycetota</taxon>
        <taxon>Planctomycetia</taxon>
        <taxon>Gemmatales</taxon>
        <taxon>Gemmataceae</taxon>
        <taxon>Tuwongella</taxon>
    </lineage>
</organism>
<keyword evidence="1" id="KW-0732">Signal</keyword>
<dbReference type="EMBL" id="LR593887">
    <property type="protein sequence ID" value="VTS07216.1"/>
    <property type="molecule type" value="Genomic_DNA"/>
</dbReference>
<proteinExistence type="predicted"/>
<dbReference type="AlphaFoldDB" id="A0A6C2YVB5"/>